<dbReference type="eggNOG" id="ENOG5031XEF">
    <property type="taxonomic scope" value="Bacteria"/>
</dbReference>
<dbReference type="RefSeq" id="WP_143094621.1">
    <property type="nucleotide sequence ID" value="NZ_BBPN01000011.1"/>
</dbReference>
<proteinExistence type="predicted"/>
<protein>
    <recommendedName>
        <fullName evidence="4">Peptidase inhibitor family I36</fullName>
    </recommendedName>
</protein>
<evidence type="ECO:0000256" key="1">
    <source>
        <dbReference type="SAM" id="SignalP"/>
    </source>
</evidence>
<sequence>MRIRKAAAMLAATSAAVVGLSVATAGTASAAVGGGGCRTTGYAPEPGDMMIDPCVYGPLATWSDNRVYPVVTTYQNGFNSGDPTAVLPCAQLLSTDGHGHTTGMVHDFGCAPQWESTGDTEWDASQQGNYFSAQPGTYVVASGFWATINGHYGYYGGAESAVITVWNA</sequence>
<accession>A0A1H7WAQ9</accession>
<evidence type="ECO:0000313" key="3">
    <source>
        <dbReference type="Proteomes" id="UP000183015"/>
    </source>
</evidence>
<name>A0A1H7WAQ9_STRJI</name>
<evidence type="ECO:0008006" key="4">
    <source>
        <dbReference type="Google" id="ProtNLM"/>
    </source>
</evidence>
<dbReference type="STRING" id="235985.SAMN05414137_12042"/>
<dbReference type="EMBL" id="FOAZ01000020">
    <property type="protein sequence ID" value="SEM18646.1"/>
    <property type="molecule type" value="Genomic_DNA"/>
</dbReference>
<gene>
    <name evidence="2" type="ORF">SAMN05414137_12042</name>
</gene>
<dbReference type="AlphaFoldDB" id="A0A1H7WAQ9"/>
<feature type="chain" id="PRO_5010198346" description="Peptidase inhibitor family I36" evidence="1">
    <location>
        <begin position="31"/>
        <end position="168"/>
    </location>
</feature>
<keyword evidence="3" id="KW-1185">Reference proteome</keyword>
<dbReference type="OrthoDB" id="4351177at2"/>
<dbReference type="Proteomes" id="UP000183015">
    <property type="component" value="Unassembled WGS sequence"/>
</dbReference>
<evidence type="ECO:0000313" key="2">
    <source>
        <dbReference type="EMBL" id="SEM18646.1"/>
    </source>
</evidence>
<feature type="signal peptide" evidence="1">
    <location>
        <begin position="1"/>
        <end position="30"/>
    </location>
</feature>
<reference evidence="3" key="1">
    <citation type="submission" date="2016-10" db="EMBL/GenBank/DDBJ databases">
        <authorList>
            <person name="Varghese N."/>
        </authorList>
    </citation>
    <scope>NUCLEOTIDE SEQUENCE [LARGE SCALE GENOMIC DNA]</scope>
    <source>
        <strain evidence="3">DSM 45096 / BCRC 16803 / CGMCC 4.1857 / CIP 109030 / JCM 12277 / KCTC 19219 / NBRC 100920 / 33214</strain>
    </source>
</reference>
<organism evidence="2 3">
    <name type="scientific">Streptacidiphilus jiangxiensis</name>
    <dbReference type="NCBI Taxonomy" id="235985"/>
    <lineage>
        <taxon>Bacteria</taxon>
        <taxon>Bacillati</taxon>
        <taxon>Actinomycetota</taxon>
        <taxon>Actinomycetes</taxon>
        <taxon>Kitasatosporales</taxon>
        <taxon>Streptomycetaceae</taxon>
        <taxon>Streptacidiphilus</taxon>
    </lineage>
</organism>
<keyword evidence="1" id="KW-0732">Signal</keyword>